<dbReference type="Proteomes" id="UP000285084">
    <property type="component" value="Unassembled WGS sequence"/>
</dbReference>
<sequence length="37" mass="3804">MAEVFGVVASALSVAALFNNVVDCLKYIQLGGNFGAD</sequence>
<dbReference type="InterPro" id="IPR038305">
    <property type="entry name" value="HeLo_sf"/>
</dbReference>
<proteinExistence type="predicted"/>
<protein>
    <recommendedName>
        <fullName evidence="1">Prion-inhibition and propagation HeLo domain-containing protein</fullName>
    </recommendedName>
</protein>
<dbReference type="Pfam" id="PF14479">
    <property type="entry name" value="HeLo"/>
    <property type="match status" value="1"/>
</dbReference>
<organism evidence="2 3">
    <name type="scientific">Fusarium oxysporum</name>
    <name type="common">Fusarium vascular wilt</name>
    <dbReference type="NCBI Taxonomy" id="5507"/>
    <lineage>
        <taxon>Eukaryota</taxon>
        <taxon>Fungi</taxon>
        <taxon>Dikarya</taxon>
        <taxon>Ascomycota</taxon>
        <taxon>Pezizomycotina</taxon>
        <taxon>Sordariomycetes</taxon>
        <taxon>Hypocreomycetidae</taxon>
        <taxon>Hypocreales</taxon>
        <taxon>Nectriaceae</taxon>
        <taxon>Fusarium</taxon>
        <taxon>Fusarium oxysporum species complex</taxon>
    </lineage>
</organism>
<comment type="caution">
    <text evidence="2">The sequence shown here is derived from an EMBL/GenBank/DDBJ whole genome shotgun (WGS) entry which is preliminary data.</text>
</comment>
<dbReference type="Gene3D" id="1.20.120.1020">
    <property type="entry name" value="Prion-inhibition and propagation, HeLo domain"/>
    <property type="match status" value="1"/>
</dbReference>
<reference evidence="2 3" key="1">
    <citation type="journal article" date="2018" name="Sci. Rep.">
        <title>Characterisation of pathogen-specific regions and novel effector candidates in Fusarium oxysporum f. sp. cepae.</title>
        <authorList>
            <person name="Armitage A.D."/>
            <person name="Taylor A."/>
            <person name="Sobczyk M.K."/>
            <person name="Baxter L."/>
            <person name="Greenfield B.P."/>
            <person name="Bates H.J."/>
            <person name="Wilson F."/>
            <person name="Jackson A.C."/>
            <person name="Ott S."/>
            <person name="Harrison R.J."/>
            <person name="Clarkson J.P."/>
        </authorList>
    </citation>
    <scope>NUCLEOTIDE SEQUENCE [LARGE SCALE GENOMIC DNA]</scope>
    <source>
        <strain evidence="2 3">Fo_A13</strain>
    </source>
</reference>
<name>A0A420MD74_FUSOX</name>
<accession>A0A420MD74</accession>
<evidence type="ECO:0000259" key="1">
    <source>
        <dbReference type="Pfam" id="PF14479"/>
    </source>
</evidence>
<gene>
    <name evidence="2" type="ORF">BFJ69_g15783</name>
</gene>
<dbReference type="EMBL" id="MRCX01000335">
    <property type="protein sequence ID" value="RKK66012.1"/>
    <property type="molecule type" value="Genomic_DNA"/>
</dbReference>
<dbReference type="AlphaFoldDB" id="A0A420MD74"/>
<feature type="domain" description="Prion-inhibition and propagation HeLo" evidence="1">
    <location>
        <begin position="6"/>
        <end position="37"/>
    </location>
</feature>
<evidence type="ECO:0000313" key="2">
    <source>
        <dbReference type="EMBL" id="RKK66012.1"/>
    </source>
</evidence>
<dbReference type="InterPro" id="IPR029498">
    <property type="entry name" value="HeLo_dom"/>
</dbReference>
<evidence type="ECO:0000313" key="3">
    <source>
        <dbReference type="Proteomes" id="UP000285084"/>
    </source>
</evidence>